<dbReference type="AlphaFoldDB" id="A0A135L326"/>
<dbReference type="PANTHER" id="PTHR11851">
    <property type="entry name" value="METALLOPROTEASE"/>
    <property type="match status" value="1"/>
</dbReference>
<dbReference type="GO" id="GO:0046872">
    <property type="term" value="F:metal ion binding"/>
    <property type="evidence" value="ECO:0007669"/>
    <property type="project" value="InterPro"/>
</dbReference>
<dbReference type="InterPro" id="IPR011765">
    <property type="entry name" value="Pept_M16_N"/>
</dbReference>
<comment type="similarity">
    <text evidence="1 2">Belongs to the peptidase M16 family.</text>
</comment>
<dbReference type="STRING" id="1413211.U473_04955"/>
<keyword evidence="5" id="KW-0645">Protease</keyword>
<name>A0A135L326_9BACI</name>
<sequence>MIKRYTLTNGLRVVIEKIPTVRSVAMGIWVKTGSKNENPMNNGISHFIEHMLFKGTENRTSQQIAEVFDSIGGHVNAFTSKEYTCYYAKVLDEHLEVGLDVLSDMFFHSTFDQEELNRERNVVVEEIKMYEDTPDDQIHDLISNAAFGNHPLGYSILGTEEVLHTITKEMIQKYMNERYTTENTVITLAGNTPPHIVELIEEAFGTFKLHGKEEQISVATVKASEIIKVKQTEQSHITFGLPGLAVNDPDIYSLILLNNIIGGSMSSRLFQEVREKRGLAYSVFSYHSSYQDGGLFTIYAGTAPNQVNEVINIIQDILFSIQQKGIDEKEIIKGKEQLKGSLMLSLESTNSRMNRLGKNELLLGKHPSLDEIIERINQVNQQSIEKVIKQVFNHPISFAMISPYEEVPTTLRRDFLVPN</sequence>
<keyword evidence="5" id="KW-0378">Hydrolase</keyword>
<dbReference type="InterPro" id="IPR011249">
    <property type="entry name" value="Metalloenz_LuxS/M16"/>
</dbReference>
<dbReference type="InterPro" id="IPR001431">
    <property type="entry name" value="Pept_M16_Zn_BS"/>
</dbReference>
<keyword evidence="6" id="KW-1185">Reference proteome</keyword>
<proteinExistence type="inferred from homology"/>
<evidence type="ECO:0000256" key="1">
    <source>
        <dbReference type="ARBA" id="ARBA00007261"/>
    </source>
</evidence>
<dbReference type="Pfam" id="PF00675">
    <property type="entry name" value="Peptidase_M16"/>
    <property type="match status" value="1"/>
</dbReference>
<evidence type="ECO:0000259" key="3">
    <source>
        <dbReference type="Pfam" id="PF00675"/>
    </source>
</evidence>
<dbReference type="Proteomes" id="UP000070352">
    <property type="component" value="Unassembled WGS sequence"/>
</dbReference>
<dbReference type="Gene3D" id="3.30.830.10">
    <property type="entry name" value="Metalloenzyme, LuxS/M16 peptidase-like"/>
    <property type="match status" value="2"/>
</dbReference>
<evidence type="ECO:0000313" key="6">
    <source>
        <dbReference type="Proteomes" id="UP000070352"/>
    </source>
</evidence>
<feature type="domain" description="Peptidase M16 C-terminal" evidence="4">
    <location>
        <begin position="165"/>
        <end position="338"/>
    </location>
</feature>
<evidence type="ECO:0000259" key="4">
    <source>
        <dbReference type="Pfam" id="PF05193"/>
    </source>
</evidence>
<evidence type="ECO:0000313" key="5">
    <source>
        <dbReference type="EMBL" id="KXG43434.1"/>
    </source>
</evidence>
<dbReference type="EMBL" id="LSKU01000001">
    <property type="protein sequence ID" value="KXG43434.1"/>
    <property type="molecule type" value="Genomic_DNA"/>
</dbReference>
<dbReference type="GO" id="GO:0006508">
    <property type="term" value="P:proteolysis"/>
    <property type="evidence" value="ECO:0007669"/>
    <property type="project" value="UniProtKB-KW"/>
</dbReference>
<dbReference type="InterPro" id="IPR007863">
    <property type="entry name" value="Peptidase_M16_C"/>
</dbReference>
<dbReference type="PANTHER" id="PTHR11851:SF49">
    <property type="entry name" value="MITOCHONDRIAL-PROCESSING PEPTIDASE SUBUNIT ALPHA"/>
    <property type="match status" value="1"/>
</dbReference>
<accession>A0A135L326</accession>
<dbReference type="FunFam" id="3.30.830.10:FF:000008">
    <property type="entry name" value="Mitochondrial-processing peptidase subunit beta"/>
    <property type="match status" value="1"/>
</dbReference>
<comment type="caution">
    <text evidence="5">The sequence shown here is derived from an EMBL/GenBank/DDBJ whole genome shotgun (WGS) entry which is preliminary data.</text>
</comment>
<dbReference type="GO" id="GO:0004222">
    <property type="term" value="F:metalloendopeptidase activity"/>
    <property type="evidence" value="ECO:0007669"/>
    <property type="project" value="InterPro"/>
</dbReference>
<feature type="domain" description="Peptidase M16 N-terminal" evidence="3">
    <location>
        <begin position="12"/>
        <end position="159"/>
    </location>
</feature>
<evidence type="ECO:0000256" key="2">
    <source>
        <dbReference type="RuleBase" id="RU004447"/>
    </source>
</evidence>
<dbReference type="SUPFAM" id="SSF63411">
    <property type="entry name" value="LuxS/MPP-like metallohydrolase"/>
    <property type="match status" value="2"/>
</dbReference>
<reference evidence="5 6" key="1">
    <citation type="submission" date="2016-02" db="EMBL/GenBank/DDBJ databases">
        <title>Draft Genome for Tepidibacillus decaturensis nov. sp. Strain Z9, an Anaerobic, Moderately Thermophilic and Heterotrophic Bacterium from Deep Subsurface of the Illinois Basin, USA.</title>
        <authorList>
            <person name="Dong Y."/>
            <person name="Chang J.Y."/>
            <person name="Sanford R."/>
            <person name="Fouke B.W."/>
        </authorList>
    </citation>
    <scope>NUCLEOTIDE SEQUENCE [LARGE SCALE GENOMIC DNA]</scope>
    <source>
        <strain evidence="5 6">Z9</strain>
    </source>
</reference>
<protein>
    <submittedName>
        <fullName evidence="5">Zinc protease</fullName>
    </submittedName>
</protein>
<gene>
    <name evidence="5" type="ORF">U473_04955</name>
</gene>
<dbReference type="PROSITE" id="PS00143">
    <property type="entry name" value="INSULINASE"/>
    <property type="match status" value="1"/>
</dbReference>
<organism evidence="5 6">
    <name type="scientific">Tepidibacillus decaturensis</name>
    <dbReference type="NCBI Taxonomy" id="1413211"/>
    <lineage>
        <taxon>Bacteria</taxon>
        <taxon>Bacillati</taxon>
        <taxon>Bacillota</taxon>
        <taxon>Bacilli</taxon>
        <taxon>Bacillales</taxon>
        <taxon>Bacillaceae</taxon>
        <taxon>Tepidibacillus</taxon>
    </lineage>
</organism>
<dbReference type="Pfam" id="PF05193">
    <property type="entry name" value="Peptidase_M16_C"/>
    <property type="match status" value="1"/>
</dbReference>
<dbReference type="InterPro" id="IPR050361">
    <property type="entry name" value="MPP/UQCRC_Complex"/>
</dbReference>